<gene>
    <name evidence="1" type="ORF">NEOLEDRAFT_1148865</name>
</gene>
<dbReference type="OrthoDB" id="37659at2759"/>
<dbReference type="EMBL" id="KV425579">
    <property type="protein sequence ID" value="KZT24274.1"/>
    <property type="molecule type" value="Genomic_DNA"/>
</dbReference>
<organism evidence="1 2">
    <name type="scientific">Neolentinus lepideus HHB14362 ss-1</name>
    <dbReference type="NCBI Taxonomy" id="1314782"/>
    <lineage>
        <taxon>Eukaryota</taxon>
        <taxon>Fungi</taxon>
        <taxon>Dikarya</taxon>
        <taxon>Basidiomycota</taxon>
        <taxon>Agaricomycotina</taxon>
        <taxon>Agaricomycetes</taxon>
        <taxon>Gloeophyllales</taxon>
        <taxon>Gloeophyllaceae</taxon>
        <taxon>Neolentinus</taxon>
    </lineage>
</organism>
<proteinExistence type="predicted"/>
<sequence>MAQPAVVKDQGRTIDGHRVLVRPGMDYEDLPGSTTIYILVCPYRDIPGLPLVFTPRDLHWMLLWGPVREEGSYYRIIQATREWDPRASSTIASTAVYLDFLTNPGPRTLSLTKNTEENGTFIPLSSLDRQGRQALEHIAMIHPIRVPDGSWNCQDFIKEILAEAVRQGLFDPEVVDKALQKADQGLSRSDRKTG</sequence>
<evidence type="ECO:0000313" key="2">
    <source>
        <dbReference type="Proteomes" id="UP000076761"/>
    </source>
</evidence>
<dbReference type="Proteomes" id="UP000076761">
    <property type="component" value="Unassembled WGS sequence"/>
</dbReference>
<accession>A0A165RU57</accession>
<dbReference type="InParanoid" id="A0A165RU57"/>
<evidence type="ECO:0000313" key="1">
    <source>
        <dbReference type="EMBL" id="KZT24274.1"/>
    </source>
</evidence>
<reference evidence="1 2" key="1">
    <citation type="journal article" date="2016" name="Mol. Biol. Evol.">
        <title>Comparative Genomics of Early-Diverging Mushroom-Forming Fungi Provides Insights into the Origins of Lignocellulose Decay Capabilities.</title>
        <authorList>
            <person name="Nagy L.G."/>
            <person name="Riley R."/>
            <person name="Tritt A."/>
            <person name="Adam C."/>
            <person name="Daum C."/>
            <person name="Floudas D."/>
            <person name="Sun H."/>
            <person name="Yadav J.S."/>
            <person name="Pangilinan J."/>
            <person name="Larsson K.H."/>
            <person name="Matsuura K."/>
            <person name="Barry K."/>
            <person name="Labutti K."/>
            <person name="Kuo R."/>
            <person name="Ohm R.A."/>
            <person name="Bhattacharya S.S."/>
            <person name="Shirouzu T."/>
            <person name="Yoshinaga Y."/>
            <person name="Martin F.M."/>
            <person name="Grigoriev I.V."/>
            <person name="Hibbett D.S."/>
        </authorList>
    </citation>
    <scope>NUCLEOTIDE SEQUENCE [LARGE SCALE GENOMIC DNA]</scope>
    <source>
        <strain evidence="1 2">HHB14362 ss-1</strain>
    </source>
</reference>
<dbReference type="AlphaFoldDB" id="A0A165RU57"/>
<protein>
    <submittedName>
        <fullName evidence="1">Uncharacterized protein</fullName>
    </submittedName>
</protein>
<name>A0A165RU57_9AGAM</name>
<keyword evidence="2" id="KW-1185">Reference proteome</keyword>